<evidence type="ECO:0000313" key="6">
    <source>
        <dbReference type="EMBL" id="MBJ2176053.1"/>
    </source>
</evidence>
<dbReference type="InterPro" id="IPR008979">
    <property type="entry name" value="Galactose-bd-like_sf"/>
</dbReference>
<dbReference type="InterPro" id="IPR041371">
    <property type="entry name" value="GH92_N"/>
</dbReference>
<name>A0ABS0WVP6_9FLAO</name>
<comment type="subunit">
    <text evidence="2">Monomer.</text>
</comment>
<evidence type="ECO:0000256" key="4">
    <source>
        <dbReference type="SAM" id="SignalP"/>
    </source>
</evidence>
<dbReference type="InterPro" id="IPR005887">
    <property type="entry name" value="GH92_a_mannosidase_put"/>
</dbReference>
<dbReference type="PANTHER" id="PTHR12143:SF39">
    <property type="entry name" value="SECRETED PROTEIN"/>
    <property type="match status" value="1"/>
</dbReference>
<evidence type="ECO:0000259" key="5">
    <source>
        <dbReference type="PROSITE" id="PS50022"/>
    </source>
</evidence>
<comment type="cofactor">
    <cofactor evidence="1">
        <name>Ca(2+)</name>
        <dbReference type="ChEBI" id="CHEBI:29108"/>
    </cofactor>
</comment>
<dbReference type="Gene3D" id="2.70.98.10">
    <property type="match status" value="1"/>
</dbReference>
<dbReference type="NCBIfam" id="TIGR01180">
    <property type="entry name" value="aman2_put"/>
    <property type="match status" value="1"/>
</dbReference>
<keyword evidence="3" id="KW-0106">Calcium</keyword>
<comment type="caution">
    <text evidence="6">The sequence shown here is derived from an EMBL/GenBank/DDBJ whole genome shotgun (WGS) entry which is preliminary data.</text>
</comment>
<dbReference type="SUPFAM" id="SSF48208">
    <property type="entry name" value="Six-hairpin glycosidases"/>
    <property type="match status" value="1"/>
</dbReference>
<dbReference type="InterPro" id="IPR014718">
    <property type="entry name" value="GH-type_carb-bd"/>
</dbReference>
<keyword evidence="6" id="KW-0378">Hydrolase</keyword>
<dbReference type="Gene3D" id="1.20.1050.60">
    <property type="entry name" value="alpha-1,2-mannosidase"/>
    <property type="match status" value="1"/>
</dbReference>
<dbReference type="EC" id="3.2.1.-" evidence="6"/>
<dbReference type="InterPro" id="IPR008928">
    <property type="entry name" value="6-hairpin_glycosidase_sf"/>
</dbReference>
<dbReference type="Gene3D" id="2.60.120.260">
    <property type="entry name" value="Galactose-binding domain-like"/>
    <property type="match status" value="1"/>
</dbReference>
<dbReference type="Proteomes" id="UP000623301">
    <property type="component" value="Unassembled WGS sequence"/>
</dbReference>
<sequence>MKKLFYLSLFCYCMLSTLSYGQTPVDYVDPFIGTHDSRPLLFPGATLPFGMVKLSPDNQKSNWKAGHDYAIKNIAGFNFVHDYHLSTFYVLPVTGKIQTEPGTEEHPELGYRSKISNDRETASPGYYSVYLQDYDVTAELSATTRVGVQRYTFPASKESAVMFDFQIPYEDPGEVLEVKVNKVSDTEIEGYIKIMDRQNNGVTIMLQNDYYLYFVTRTDTPFESLGGWQDETKLENVNQIIGAGNVGCYLRYRTAKGQQINVHTALSMVSTDQARLNLDTETKANGFAFEKYKKDARKIWNNLLGAIKIKDDNEKNKIKFYTNLYRTYCAKTIWNDVNGQWVDMNEEVVQGKPGLNVYGADAFWGMKWNLNGLWSLVTPSITNSWVNSLLEIYKRGGWLPKGPNAGEYSAIMTSSPAVSFIVAAYMQGIRDYDVDLAYEAIVKIMKNPGEVHKSGGFVGNRWLKSYMDFGYVASESGPASNTMELAFQDWCVAQMAKDLGKMEDYAYFLKRSSSYKNHLDQKETYARIKSSTGQWIEPNNPFSSKGFIEGNGWQYTFYAPHDIQGVINFLGKDKFLERLNWGFTNSKKSKFNATGDRYANFPINHGNQPNMQAAFLFNYAGEPWKTQHWVREILNIYYGNTPEDGWPGDEDQGQMGAWFVMSSLGLFQMQGGCAIDPVFDLTAPLFKRATVTLENGKKLKIIANNNSDTNFYIQSAKLNGKPLDKAWIYVSEISKGGTLEYEMGPKPNKNWGVAELPPSISTPGKWVNENEQDFVISAEGLYDKEKKNFMNEVTVQIKAKIEQATIRYTLDGSVPTSKSKSYIKPLQFNETVTLNALAFDQKGDVISKLRKAKFEKINYEENLTFNQVTKASVSNKGYEPSNAVDGFVDRDKFWDASPYPQQWQVELAEVTEISSVHLFTYWDGYRSYAYTIDVSEDGKNWQKIIDASSNKAKATEKGYVHEFKPTKAKYFRVNMLKNNANIGVHIVEFRVYK</sequence>
<dbReference type="SUPFAM" id="SSF49785">
    <property type="entry name" value="Galactose-binding domain-like"/>
    <property type="match status" value="1"/>
</dbReference>
<dbReference type="Pfam" id="PF07971">
    <property type="entry name" value="Glyco_hydro_92"/>
    <property type="match status" value="1"/>
</dbReference>
<gene>
    <name evidence="6" type="ORF">JBL43_17500</name>
</gene>
<keyword evidence="7" id="KW-1185">Reference proteome</keyword>
<feature type="domain" description="F5/8 type C" evidence="5">
    <location>
        <begin position="852"/>
        <end position="993"/>
    </location>
</feature>
<dbReference type="Pfam" id="PF00754">
    <property type="entry name" value="F5_F8_type_C"/>
    <property type="match status" value="1"/>
</dbReference>
<evidence type="ECO:0000256" key="2">
    <source>
        <dbReference type="ARBA" id="ARBA00011245"/>
    </source>
</evidence>
<feature type="chain" id="PRO_5045322506" evidence="4">
    <location>
        <begin position="22"/>
        <end position="993"/>
    </location>
</feature>
<dbReference type="InterPro" id="IPR050883">
    <property type="entry name" value="PNGase"/>
</dbReference>
<dbReference type="Pfam" id="PF13290">
    <property type="entry name" value="CHB_HEX_C_1"/>
    <property type="match status" value="1"/>
</dbReference>
<accession>A0ABS0WVP6</accession>
<dbReference type="InterPro" id="IPR059177">
    <property type="entry name" value="GH29D-like_dom"/>
</dbReference>
<dbReference type="Pfam" id="PF17678">
    <property type="entry name" value="Glyco_hydro_92N"/>
    <property type="match status" value="1"/>
</dbReference>
<dbReference type="PROSITE" id="PS50022">
    <property type="entry name" value="FA58C_3"/>
    <property type="match status" value="1"/>
</dbReference>
<dbReference type="EMBL" id="JAEHFJ010000011">
    <property type="protein sequence ID" value="MBJ2176053.1"/>
    <property type="molecule type" value="Genomic_DNA"/>
</dbReference>
<keyword evidence="4" id="KW-0732">Signal</keyword>
<dbReference type="RefSeq" id="WP_198842685.1">
    <property type="nucleotide sequence ID" value="NZ_JAEHFJ010000011.1"/>
</dbReference>
<evidence type="ECO:0000256" key="1">
    <source>
        <dbReference type="ARBA" id="ARBA00001913"/>
    </source>
</evidence>
<dbReference type="Gene3D" id="3.30.2080.10">
    <property type="entry name" value="GH92 mannosidase domain"/>
    <property type="match status" value="1"/>
</dbReference>
<dbReference type="Gene3D" id="1.20.1610.10">
    <property type="entry name" value="alpha-1,2-mannosidases domains"/>
    <property type="match status" value="1"/>
</dbReference>
<reference evidence="6 7" key="1">
    <citation type="submission" date="2020-12" db="EMBL/GenBank/DDBJ databases">
        <title>Aureibaculum luteum sp. nov. and Aureibaculum flavum sp. nov., novel members of the family Flavobacteriaceae isolated from Antarctic intertidal sediments.</title>
        <authorList>
            <person name="He X."/>
            <person name="Zhang X."/>
        </authorList>
    </citation>
    <scope>NUCLEOTIDE SEQUENCE [LARGE SCALE GENOMIC DNA]</scope>
    <source>
        <strain evidence="6 7">A20</strain>
    </source>
</reference>
<keyword evidence="6" id="KW-0326">Glycosidase</keyword>
<evidence type="ECO:0000313" key="7">
    <source>
        <dbReference type="Proteomes" id="UP000623301"/>
    </source>
</evidence>
<dbReference type="GO" id="GO:0016798">
    <property type="term" value="F:hydrolase activity, acting on glycosyl bonds"/>
    <property type="evidence" value="ECO:0007669"/>
    <property type="project" value="UniProtKB-KW"/>
</dbReference>
<dbReference type="InterPro" id="IPR012939">
    <property type="entry name" value="Glyco_hydro_92"/>
</dbReference>
<dbReference type="PANTHER" id="PTHR12143">
    <property type="entry name" value="PEPTIDE N-GLYCANASE PNGASE -RELATED"/>
    <property type="match status" value="1"/>
</dbReference>
<dbReference type="InterPro" id="IPR000421">
    <property type="entry name" value="FA58C"/>
</dbReference>
<evidence type="ECO:0000256" key="3">
    <source>
        <dbReference type="ARBA" id="ARBA00022837"/>
    </source>
</evidence>
<organism evidence="6 7">
    <name type="scientific">Aureibaculum flavum</name>
    <dbReference type="NCBI Taxonomy" id="2795986"/>
    <lineage>
        <taxon>Bacteria</taxon>
        <taxon>Pseudomonadati</taxon>
        <taxon>Bacteroidota</taxon>
        <taxon>Flavobacteriia</taxon>
        <taxon>Flavobacteriales</taxon>
        <taxon>Flavobacteriaceae</taxon>
        <taxon>Aureibaculum</taxon>
    </lineage>
</organism>
<protein>
    <submittedName>
        <fullName evidence="6">GH92 family glycosyl hydrolase</fullName>
        <ecNumber evidence="6">3.2.1.-</ecNumber>
    </submittedName>
</protein>
<feature type="signal peptide" evidence="4">
    <location>
        <begin position="1"/>
        <end position="21"/>
    </location>
</feature>
<proteinExistence type="predicted"/>